<dbReference type="Proteomes" id="UP001648503">
    <property type="component" value="Unassembled WGS sequence"/>
</dbReference>
<keyword evidence="1" id="KW-0812">Transmembrane</keyword>
<comment type="caution">
    <text evidence="3">The sequence shown here is derived from an EMBL/GenBank/DDBJ whole genome shotgun (WGS) entry which is preliminary data.</text>
</comment>
<keyword evidence="1" id="KW-0472">Membrane</keyword>
<feature type="domain" description="Acyltransferase 3" evidence="2">
    <location>
        <begin position="74"/>
        <end position="403"/>
    </location>
</feature>
<dbReference type="PANTHER" id="PTHR23028">
    <property type="entry name" value="ACETYLTRANSFERASE"/>
    <property type="match status" value="1"/>
</dbReference>
<feature type="transmembrane region" description="Helical" evidence="1">
    <location>
        <begin position="114"/>
        <end position="133"/>
    </location>
</feature>
<dbReference type="InterPro" id="IPR002656">
    <property type="entry name" value="Acyl_transf_3_dom"/>
</dbReference>
<feature type="transmembrane region" description="Helical" evidence="1">
    <location>
        <begin position="145"/>
        <end position="162"/>
    </location>
</feature>
<feature type="transmembrane region" description="Helical" evidence="1">
    <location>
        <begin position="348"/>
        <end position="368"/>
    </location>
</feature>
<keyword evidence="1" id="KW-1133">Transmembrane helix</keyword>
<proteinExistence type="predicted"/>
<feature type="transmembrane region" description="Helical" evidence="1">
    <location>
        <begin position="322"/>
        <end position="341"/>
    </location>
</feature>
<gene>
    <name evidence="3" type="ORF">BASA50_001256</name>
</gene>
<organism evidence="3 4">
    <name type="scientific">Batrachochytrium salamandrivorans</name>
    <dbReference type="NCBI Taxonomy" id="1357716"/>
    <lineage>
        <taxon>Eukaryota</taxon>
        <taxon>Fungi</taxon>
        <taxon>Fungi incertae sedis</taxon>
        <taxon>Chytridiomycota</taxon>
        <taxon>Chytridiomycota incertae sedis</taxon>
        <taxon>Chytridiomycetes</taxon>
        <taxon>Rhizophydiales</taxon>
        <taxon>Rhizophydiales incertae sedis</taxon>
        <taxon>Batrachochytrium</taxon>
    </lineage>
</organism>
<evidence type="ECO:0000259" key="2">
    <source>
        <dbReference type="Pfam" id="PF01757"/>
    </source>
</evidence>
<dbReference type="InterPro" id="IPR050879">
    <property type="entry name" value="Acyltransferase_3"/>
</dbReference>
<feature type="transmembrane region" description="Helical" evidence="1">
    <location>
        <begin position="388"/>
        <end position="410"/>
    </location>
</feature>
<reference evidence="3 4" key="1">
    <citation type="submission" date="2021-02" db="EMBL/GenBank/DDBJ databases">
        <title>Variation within the Batrachochytrium salamandrivorans European outbreak.</title>
        <authorList>
            <person name="Kelly M."/>
            <person name="Pasmans F."/>
            <person name="Shea T.P."/>
            <person name="Munoz J.F."/>
            <person name="Carranza S."/>
            <person name="Cuomo C.A."/>
            <person name="Martel A."/>
        </authorList>
    </citation>
    <scope>NUCLEOTIDE SEQUENCE [LARGE SCALE GENOMIC DNA]</scope>
    <source>
        <strain evidence="3 4">AMFP18/2</strain>
    </source>
</reference>
<dbReference type="Pfam" id="PF01757">
    <property type="entry name" value="Acyl_transf_3"/>
    <property type="match status" value="1"/>
</dbReference>
<sequence>MAGLSIDTALVSSPNSSLAGTARDNTLIGTPHDMHLPLMTPVRDTPIESKDEKTPLPYSSPKTTQRLHSKLAHLDGLRGLAALWVWFIHFVPYISPSLLPFLLGYQKWNASVPIFFILSGRVITLSVLKSGSVRQLVSCIIRRPFRLVLPVISIMLLDYFFFGQSEIPSISNAILSPVWFLFDDSPRPGNVTYAIWTISYEYQLSNKLYVLTLLIMQFPNADCTRYAIMGLSFLWFQITHSWMTHFVAGLFLADLAMHGYLARFQKWRFAQITQITVFLLSIAVAFTYSFLGVSEPIETFVCSILFHHGKQGVDNTGWEESFIVFVFCITMMFCIETSARLQWVLSRPVFVFLGHISFSLYLLHTYWIDMFAIGFNNYVNAVLVDWPNLAVCISLGVSTCMLALMSYLLVPIIDTPSVWAGKWVEQALTEQWTLAGVIASWRNTPFRLYVYVRLVLLEWVKIFTWPCETFKWVISLVSSICRYCTFAASPRYTDVSTC</sequence>
<feature type="transmembrane region" description="Helical" evidence="1">
    <location>
        <begin position="76"/>
        <end position="94"/>
    </location>
</feature>
<accession>A0ABQ8EVP0</accession>
<evidence type="ECO:0000313" key="4">
    <source>
        <dbReference type="Proteomes" id="UP001648503"/>
    </source>
</evidence>
<feature type="transmembrane region" description="Helical" evidence="1">
    <location>
        <begin position="269"/>
        <end position="291"/>
    </location>
</feature>
<evidence type="ECO:0000256" key="1">
    <source>
        <dbReference type="SAM" id="Phobius"/>
    </source>
</evidence>
<dbReference type="PANTHER" id="PTHR23028:SF134">
    <property type="entry name" value="PUTATIVE (AFU_ORTHOLOGUE AFUA_4G08520)-RELATED"/>
    <property type="match status" value="1"/>
</dbReference>
<keyword evidence="4" id="KW-1185">Reference proteome</keyword>
<evidence type="ECO:0000313" key="3">
    <source>
        <dbReference type="EMBL" id="KAH6587327.1"/>
    </source>
</evidence>
<protein>
    <recommendedName>
        <fullName evidence="2">Acyltransferase 3 domain-containing protein</fullName>
    </recommendedName>
</protein>
<dbReference type="EMBL" id="JAFCIX010000565">
    <property type="protein sequence ID" value="KAH6587327.1"/>
    <property type="molecule type" value="Genomic_DNA"/>
</dbReference>
<name>A0ABQ8EVP0_9FUNG</name>
<feature type="transmembrane region" description="Helical" evidence="1">
    <location>
        <begin position="234"/>
        <end position="257"/>
    </location>
</feature>